<dbReference type="OrthoDB" id="506431at2759"/>
<dbReference type="Gene3D" id="3.10.129.10">
    <property type="entry name" value="Hotdog Thioesterase"/>
    <property type="match status" value="1"/>
</dbReference>
<dbReference type="OMA" id="VIEPKWV"/>
<gene>
    <name evidence="2" type="ORF">PICST_31523</name>
</gene>
<dbReference type="PANTHER" id="PTHR47260">
    <property type="entry name" value="UPF0644 PROTEIN PB2B4.06"/>
    <property type="match status" value="1"/>
</dbReference>
<dbReference type="EMBL" id="CP000498">
    <property type="protein sequence ID" value="ABN66471.2"/>
    <property type="molecule type" value="Genomic_DNA"/>
</dbReference>
<organism evidence="2 3">
    <name type="scientific">Scheffersomyces stipitis (strain ATCC 58785 / CBS 6054 / NBRC 10063 / NRRL Y-11545)</name>
    <name type="common">Yeast</name>
    <name type="synonym">Pichia stipitis</name>
    <dbReference type="NCBI Taxonomy" id="322104"/>
    <lineage>
        <taxon>Eukaryota</taxon>
        <taxon>Fungi</taxon>
        <taxon>Dikarya</taxon>
        <taxon>Ascomycota</taxon>
        <taxon>Saccharomycotina</taxon>
        <taxon>Pichiomycetes</taxon>
        <taxon>Debaryomycetaceae</taxon>
        <taxon>Scheffersomyces</taxon>
    </lineage>
</organism>
<evidence type="ECO:0000313" key="3">
    <source>
        <dbReference type="Proteomes" id="UP000002258"/>
    </source>
</evidence>
<dbReference type="AlphaFoldDB" id="A3LTT5"/>
<sequence>MATEDVKTLVNSTSNSAVDLKINSESNEHELYLLESAPYQRYKKDYDEYRKENHLSAHLIVEHIWPNLTGHTLRGPDKINFRSDSFYFINEKYWSYEDVIAEEGQEISDNYSLTFFHLGGKLSGHSGIVHGGLLATLLDELTCRLAFQNFESKKGVTANLNINYKKPTYTDNFVLIKCSLLKKTGRKCWVKGAVFKFDTEKDEPIEEIESKENLLTECEVLVIEPKWVNELQNHDQKH</sequence>
<dbReference type="KEGG" id="pic:PICST_31523"/>
<dbReference type="Pfam" id="PF03061">
    <property type="entry name" value="4HBT"/>
    <property type="match status" value="1"/>
</dbReference>
<dbReference type="SUPFAM" id="SSF54637">
    <property type="entry name" value="Thioesterase/thiol ester dehydrase-isomerase"/>
    <property type="match status" value="1"/>
</dbReference>
<protein>
    <recommendedName>
        <fullName evidence="1">Thioesterase domain-containing protein</fullName>
    </recommendedName>
</protein>
<feature type="domain" description="Thioesterase" evidence="1">
    <location>
        <begin position="127"/>
        <end position="198"/>
    </location>
</feature>
<dbReference type="CDD" id="cd03443">
    <property type="entry name" value="PaaI_thioesterase"/>
    <property type="match status" value="1"/>
</dbReference>
<dbReference type="PANTHER" id="PTHR47260:SF1">
    <property type="entry name" value="UPF0644 PROTEIN PB2B4.06"/>
    <property type="match status" value="1"/>
</dbReference>
<accession>A3LTT5</accession>
<dbReference type="InParanoid" id="A3LTT5"/>
<dbReference type="GeneID" id="4838492"/>
<keyword evidence="3" id="KW-1185">Reference proteome</keyword>
<dbReference type="RefSeq" id="XP_001384500.2">
    <property type="nucleotide sequence ID" value="XM_001384463.1"/>
</dbReference>
<reference evidence="2 3" key="1">
    <citation type="journal article" date="2007" name="Nat. Biotechnol.">
        <title>Genome sequence of the lignocellulose-bioconverting and xylose-fermenting yeast Pichia stipitis.</title>
        <authorList>
            <person name="Jeffries T.W."/>
            <person name="Grigoriev I.V."/>
            <person name="Grimwood J."/>
            <person name="Laplaza J.M."/>
            <person name="Aerts A."/>
            <person name="Salamov A."/>
            <person name="Schmutz J."/>
            <person name="Lindquist E."/>
            <person name="Dehal P."/>
            <person name="Shapiro H."/>
            <person name="Jin Y.S."/>
            <person name="Passoth V."/>
            <person name="Richardson P.M."/>
        </authorList>
    </citation>
    <scope>NUCLEOTIDE SEQUENCE [LARGE SCALE GENOMIC DNA]</scope>
    <source>
        <strain evidence="3">ATCC 58785 / CBS 6054 / NBRC 10063 / NRRL Y-11545</strain>
    </source>
</reference>
<dbReference type="HOGENOM" id="CLU_052827_2_1_1"/>
<evidence type="ECO:0000259" key="1">
    <source>
        <dbReference type="Pfam" id="PF03061"/>
    </source>
</evidence>
<name>A3LTT5_PICST</name>
<dbReference type="InterPro" id="IPR006683">
    <property type="entry name" value="Thioestr_dom"/>
</dbReference>
<proteinExistence type="predicted"/>
<dbReference type="eggNOG" id="KOG4781">
    <property type="taxonomic scope" value="Eukaryota"/>
</dbReference>
<dbReference type="Proteomes" id="UP000002258">
    <property type="component" value="Chromosome 4"/>
</dbReference>
<dbReference type="InterPro" id="IPR052061">
    <property type="entry name" value="PTE-AB_protein"/>
</dbReference>
<dbReference type="SMR" id="A3LTT5"/>
<evidence type="ECO:0000313" key="2">
    <source>
        <dbReference type="EMBL" id="ABN66471.2"/>
    </source>
</evidence>
<dbReference type="InterPro" id="IPR029069">
    <property type="entry name" value="HotDog_dom_sf"/>
</dbReference>